<sequence>MPVVVDKFLTVTEHDNDKDTGIEVRNGDWIDISASGRIWAGVWFTSENGPNGWTGWAAGEDKPLPGAPPFSLIGKMADGEYFYIGAGLRRTYQNATLGPGATRLYLTVNDDKHGNGTGAFTVRIQVWR</sequence>
<dbReference type="RefSeq" id="WP_184950432.1">
    <property type="nucleotide sequence ID" value="NZ_BOMC01000004.1"/>
</dbReference>
<dbReference type="EMBL" id="JACHMF010000001">
    <property type="protein sequence ID" value="MBB4691640.1"/>
    <property type="molecule type" value="Genomic_DNA"/>
</dbReference>
<dbReference type="Gene3D" id="2.60.120.430">
    <property type="entry name" value="Galactose-binding lectin"/>
    <property type="match status" value="1"/>
</dbReference>
<dbReference type="Proteomes" id="UP000542742">
    <property type="component" value="Unassembled WGS sequence"/>
</dbReference>
<proteinExistence type="predicted"/>
<evidence type="ECO:0000313" key="2">
    <source>
        <dbReference type="Proteomes" id="UP000542742"/>
    </source>
</evidence>
<name>A0A7W7CQW2_9ACTN</name>
<accession>A0A7W7CQW2</accession>
<evidence type="ECO:0000313" key="1">
    <source>
        <dbReference type="EMBL" id="MBB4691640.1"/>
    </source>
</evidence>
<protein>
    <submittedName>
        <fullName evidence="1">Uncharacterized protein</fullName>
    </submittedName>
</protein>
<gene>
    <name evidence="1" type="ORF">BKA14_001788</name>
</gene>
<organism evidence="1 2">
    <name type="scientific">Paractinoplanes abujensis</name>
    <dbReference type="NCBI Taxonomy" id="882441"/>
    <lineage>
        <taxon>Bacteria</taxon>
        <taxon>Bacillati</taxon>
        <taxon>Actinomycetota</taxon>
        <taxon>Actinomycetes</taxon>
        <taxon>Micromonosporales</taxon>
        <taxon>Micromonosporaceae</taxon>
        <taxon>Paractinoplanes</taxon>
    </lineage>
</organism>
<reference evidence="1 2" key="1">
    <citation type="submission" date="2020-08" db="EMBL/GenBank/DDBJ databases">
        <title>Sequencing the genomes of 1000 actinobacteria strains.</title>
        <authorList>
            <person name="Klenk H.-P."/>
        </authorList>
    </citation>
    <scope>NUCLEOTIDE SEQUENCE [LARGE SCALE GENOMIC DNA]</scope>
    <source>
        <strain evidence="1 2">DSM 45518</strain>
    </source>
</reference>
<comment type="caution">
    <text evidence="1">The sequence shown here is derived from an EMBL/GenBank/DDBJ whole genome shotgun (WGS) entry which is preliminary data.</text>
</comment>
<keyword evidence="2" id="KW-1185">Reference proteome</keyword>
<dbReference type="AlphaFoldDB" id="A0A7W7CQW2"/>